<sequence length="531" mass="60322">MRICITIFFIVLCCSVSAQDTVKPRGGKLGSRLKSMYGKLDSSRATHKYIQQINEFSKDVKGRYKKADSMARNDSGGVGLVYHTVSVARKAVIAKRNNSVATSREKQQSHSDAPPVVIARASAKNETATNPYLDKGDYYLKANNPGEAVRYYEKGLAEAKETHNPSVQQTALKGLSDAYDQKKDVKNALFYFKQYTAIKDSLLQVQTEKQISELQARYELAKQQGEIETLTIDGEKKGDEIQKSNVFIRKQQQYLLLIGISLVLAIVLAITLFRQYRTKKKVNEQLLVQNNKIEEQKHNLEENLAYTHQLQEALKEDLDRYMQMALRKQMNPHFIFNSLNSIQSFILQNDKLSANIYLSKFAGLMRKVLENSQHEYVTVEEEIEVLKLYVELEQQRFDDSFTCIWKLPEDEETMDSRIPPLILQPYVENAIWHGLLHKSADRALTIEVRKEQELLVCIIADNGIGRAAAAEFRKHREKGKSLGTRITQKRIDILNSLNNSDIGVTYTDLSNDDGTPCGTSVAVSIPVNEMI</sequence>
<feature type="transmembrane region" description="Helical" evidence="1">
    <location>
        <begin position="254"/>
        <end position="273"/>
    </location>
</feature>
<accession>A0A2S7SYR4</accession>
<reference evidence="4 5" key="1">
    <citation type="submission" date="2018-01" db="EMBL/GenBank/DDBJ databases">
        <title>A novel member of the phylum Bacteroidetes isolated from glacier ice.</title>
        <authorList>
            <person name="Liu Q."/>
            <person name="Xin Y.-H."/>
        </authorList>
    </citation>
    <scope>NUCLEOTIDE SEQUENCE [LARGE SCALE GENOMIC DNA]</scope>
    <source>
        <strain evidence="4 5">RB1R16</strain>
    </source>
</reference>
<proteinExistence type="predicted"/>
<keyword evidence="1" id="KW-1133">Transmembrane helix</keyword>
<dbReference type="Proteomes" id="UP000239872">
    <property type="component" value="Unassembled WGS sequence"/>
</dbReference>
<dbReference type="SUPFAM" id="SSF55874">
    <property type="entry name" value="ATPase domain of HSP90 chaperone/DNA topoisomerase II/histidine kinase"/>
    <property type="match status" value="1"/>
</dbReference>
<comment type="caution">
    <text evidence="4">The sequence shown here is derived from an EMBL/GenBank/DDBJ whole genome shotgun (WGS) entry which is preliminary data.</text>
</comment>
<dbReference type="InterPro" id="IPR050640">
    <property type="entry name" value="Bact_2-comp_sensor_kinase"/>
</dbReference>
<keyword evidence="1" id="KW-0472">Membrane</keyword>
<dbReference type="AlphaFoldDB" id="A0A2S7SYR4"/>
<organism evidence="4 5">
    <name type="scientific">Flavipsychrobacter stenotrophus</name>
    <dbReference type="NCBI Taxonomy" id="2077091"/>
    <lineage>
        <taxon>Bacteria</taxon>
        <taxon>Pseudomonadati</taxon>
        <taxon>Bacteroidota</taxon>
        <taxon>Chitinophagia</taxon>
        <taxon>Chitinophagales</taxon>
        <taxon>Chitinophagaceae</taxon>
        <taxon>Flavipsychrobacter</taxon>
    </lineage>
</organism>
<keyword evidence="5" id="KW-1185">Reference proteome</keyword>
<feature type="domain" description="Signal transduction histidine kinase internal region" evidence="3">
    <location>
        <begin position="324"/>
        <end position="401"/>
    </location>
</feature>
<gene>
    <name evidence="4" type="ORF">CJD36_009835</name>
</gene>
<dbReference type="PANTHER" id="PTHR34220">
    <property type="entry name" value="SENSOR HISTIDINE KINASE YPDA"/>
    <property type="match status" value="1"/>
</dbReference>
<dbReference type="PANTHER" id="PTHR34220:SF7">
    <property type="entry name" value="SENSOR HISTIDINE KINASE YPDA"/>
    <property type="match status" value="1"/>
</dbReference>
<dbReference type="InterPro" id="IPR010559">
    <property type="entry name" value="Sig_transdc_His_kin_internal"/>
</dbReference>
<feature type="chain" id="PRO_5015429116" description="Signal transduction histidine kinase internal region domain-containing protein" evidence="2">
    <location>
        <begin position="19"/>
        <end position="531"/>
    </location>
</feature>
<dbReference type="Gene3D" id="1.25.40.10">
    <property type="entry name" value="Tetratricopeptide repeat domain"/>
    <property type="match status" value="1"/>
</dbReference>
<dbReference type="OrthoDB" id="607947at2"/>
<dbReference type="RefSeq" id="WP_105038958.1">
    <property type="nucleotide sequence ID" value="NZ_PPSL01000002.1"/>
</dbReference>
<evidence type="ECO:0000313" key="4">
    <source>
        <dbReference type="EMBL" id="PQJ12079.1"/>
    </source>
</evidence>
<evidence type="ECO:0000313" key="5">
    <source>
        <dbReference type="Proteomes" id="UP000239872"/>
    </source>
</evidence>
<protein>
    <recommendedName>
        <fullName evidence="3">Signal transduction histidine kinase internal region domain-containing protein</fullName>
    </recommendedName>
</protein>
<dbReference type="EMBL" id="PPSL01000002">
    <property type="protein sequence ID" value="PQJ12079.1"/>
    <property type="molecule type" value="Genomic_DNA"/>
</dbReference>
<dbReference type="GO" id="GO:0016020">
    <property type="term" value="C:membrane"/>
    <property type="evidence" value="ECO:0007669"/>
    <property type="project" value="InterPro"/>
</dbReference>
<dbReference type="InterPro" id="IPR036890">
    <property type="entry name" value="HATPase_C_sf"/>
</dbReference>
<keyword evidence="1" id="KW-0812">Transmembrane</keyword>
<name>A0A2S7SYR4_9BACT</name>
<evidence type="ECO:0000256" key="1">
    <source>
        <dbReference type="SAM" id="Phobius"/>
    </source>
</evidence>
<keyword evidence="2" id="KW-0732">Signal</keyword>
<dbReference type="GO" id="GO:0000155">
    <property type="term" value="F:phosphorelay sensor kinase activity"/>
    <property type="evidence" value="ECO:0007669"/>
    <property type="project" value="InterPro"/>
</dbReference>
<dbReference type="Gene3D" id="3.30.565.10">
    <property type="entry name" value="Histidine kinase-like ATPase, C-terminal domain"/>
    <property type="match status" value="1"/>
</dbReference>
<evidence type="ECO:0000259" key="3">
    <source>
        <dbReference type="Pfam" id="PF06580"/>
    </source>
</evidence>
<dbReference type="SUPFAM" id="SSF48452">
    <property type="entry name" value="TPR-like"/>
    <property type="match status" value="1"/>
</dbReference>
<evidence type="ECO:0000256" key="2">
    <source>
        <dbReference type="SAM" id="SignalP"/>
    </source>
</evidence>
<feature type="signal peptide" evidence="2">
    <location>
        <begin position="1"/>
        <end position="18"/>
    </location>
</feature>
<dbReference type="Pfam" id="PF06580">
    <property type="entry name" value="His_kinase"/>
    <property type="match status" value="1"/>
</dbReference>
<dbReference type="InterPro" id="IPR011990">
    <property type="entry name" value="TPR-like_helical_dom_sf"/>
</dbReference>